<dbReference type="EMBL" id="JEMT01025114">
    <property type="protein sequence ID" value="EXX61692.1"/>
    <property type="molecule type" value="Genomic_DNA"/>
</dbReference>
<dbReference type="STRING" id="1432141.A0A015IWR2"/>
<gene>
    <name evidence="2" type="ORF">RirG_168820</name>
</gene>
<dbReference type="Proteomes" id="UP000022910">
    <property type="component" value="Unassembled WGS sequence"/>
</dbReference>
<feature type="compositionally biased region" description="Polar residues" evidence="1">
    <location>
        <begin position="56"/>
        <end position="80"/>
    </location>
</feature>
<protein>
    <submittedName>
        <fullName evidence="2">Uncharacterized protein</fullName>
    </submittedName>
</protein>
<comment type="caution">
    <text evidence="2">The sequence shown here is derived from an EMBL/GenBank/DDBJ whole genome shotgun (WGS) entry which is preliminary data.</text>
</comment>
<accession>A0A015IWR2</accession>
<organism evidence="2 3">
    <name type="scientific">Rhizophagus irregularis (strain DAOM 197198w)</name>
    <name type="common">Glomus intraradices</name>
    <dbReference type="NCBI Taxonomy" id="1432141"/>
    <lineage>
        <taxon>Eukaryota</taxon>
        <taxon>Fungi</taxon>
        <taxon>Fungi incertae sedis</taxon>
        <taxon>Mucoromycota</taxon>
        <taxon>Glomeromycotina</taxon>
        <taxon>Glomeromycetes</taxon>
        <taxon>Glomerales</taxon>
        <taxon>Glomeraceae</taxon>
        <taxon>Rhizophagus</taxon>
    </lineage>
</organism>
<sequence>MEDSYQEIIRLYNMQGNKIFYQLKRSSQEIKDPFRPAELSERTKSNLGAPPKLSAKPQSSHRINLLPNQSQSGNTFSIQQRKTKQIRNLKRKREDNLSSISTGKDIDLT</sequence>
<feature type="compositionally biased region" description="Basic and acidic residues" evidence="1">
    <location>
        <begin position="35"/>
        <end position="44"/>
    </location>
</feature>
<feature type="compositionally biased region" description="Basic residues" evidence="1">
    <location>
        <begin position="81"/>
        <end position="91"/>
    </location>
</feature>
<reference evidence="2 3" key="1">
    <citation type="submission" date="2014-02" db="EMBL/GenBank/DDBJ databases">
        <title>Single nucleus genome sequencing reveals high similarity among nuclei of an endomycorrhizal fungus.</title>
        <authorList>
            <person name="Lin K."/>
            <person name="Geurts R."/>
            <person name="Zhang Z."/>
            <person name="Limpens E."/>
            <person name="Saunders D.G."/>
            <person name="Mu D."/>
            <person name="Pang E."/>
            <person name="Cao H."/>
            <person name="Cha H."/>
            <person name="Lin T."/>
            <person name="Zhou Q."/>
            <person name="Shang Y."/>
            <person name="Li Y."/>
            <person name="Ivanov S."/>
            <person name="Sharma T."/>
            <person name="Velzen R.V."/>
            <person name="Ruijter N.D."/>
            <person name="Aanen D.K."/>
            <person name="Win J."/>
            <person name="Kamoun S."/>
            <person name="Bisseling T."/>
            <person name="Huang S."/>
        </authorList>
    </citation>
    <scope>NUCLEOTIDE SEQUENCE [LARGE SCALE GENOMIC DNA]</scope>
    <source>
        <strain evidence="3">DAOM197198w</strain>
    </source>
</reference>
<name>A0A015IWR2_RHIIW</name>
<proteinExistence type="predicted"/>
<evidence type="ECO:0000313" key="3">
    <source>
        <dbReference type="Proteomes" id="UP000022910"/>
    </source>
</evidence>
<dbReference type="HOGENOM" id="CLU_2185384_0_0_1"/>
<evidence type="ECO:0000313" key="2">
    <source>
        <dbReference type="EMBL" id="EXX61692.1"/>
    </source>
</evidence>
<keyword evidence="3" id="KW-1185">Reference proteome</keyword>
<dbReference type="OrthoDB" id="2404417at2759"/>
<dbReference type="AlphaFoldDB" id="A0A015IWR2"/>
<feature type="region of interest" description="Disordered" evidence="1">
    <location>
        <begin position="35"/>
        <end position="109"/>
    </location>
</feature>
<evidence type="ECO:0000256" key="1">
    <source>
        <dbReference type="SAM" id="MobiDB-lite"/>
    </source>
</evidence>